<protein>
    <submittedName>
        <fullName evidence="1">Uncharacterized protein</fullName>
    </submittedName>
</protein>
<evidence type="ECO:0000313" key="2">
    <source>
        <dbReference type="Proteomes" id="UP000184286"/>
    </source>
</evidence>
<reference evidence="2" key="1">
    <citation type="submission" date="2016-11" db="EMBL/GenBank/DDBJ databases">
        <authorList>
            <person name="Schniete J.K."/>
            <person name="Salih T."/>
            <person name="Algora Gallardo L."/>
            <person name="Martinez Fernandez S."/>
            <person name="Herron P.R."/>
        </authorList>
    </citation>
    <scope>NUCLEOTIDE SEQUENCE [LARGE SCALE GENOMIC DNA]</scope>
    <source>
        <strain evidence="2">DSM 41896</strain>
    </source>
</reference>
<dbReference type="Proteomes" id="UP000184286">
    <property type="component" value="Unassembled WGS sequence"/>
</dbReference>
<proteinExistence type="predicted"/>
<name>A0A1V6MHV0_9ACTN</name>
<dbReference type="OrthoDB" id="4260134at2"/>
<sequence length="101" mass="11504">MHPGFVRAPELLPTPRAADLPADRLSGKRCVWCGKPATNDLSARVSVVKGELLRWEPRSCSYCLCREAKRVYNIHIRTCARCTHRDYCPDSRALYELGFPK</sequence>
<evidence type="ECO:0000313" key="1">
    <source>
        <dbReference type="EMBL" id="OQD51893.1"/>
    </source>
</evidence>
<dbReference type="AlphaFoldDB" id="A0A1V6MHV0"/>
<accession>A0A1V6MHV0</accession>
<dbReference type="EMBL" id="MPOH02000042">
    <property type="protein sequence ID" value="OQD51893.1"/>
    <property type="molecule type" value="Genomic_DNA"/>
</dbReference>
<gene>
    <name evidence="1" type="ORF">BM536_037345</name>
</gene>
<dbReference type="RefSeq" id="WP_073499589.1">
    <property type="nucleotide sequence ID" value="NZ_MPOH02000042.1"/>
</dbReference>
<dbReference type="STRING" id="114686.BM536_037345"/>
<organism evidence="1 2">
    <name type="scientific">Streptomyces phaeoluteigriseus</name>
    <dbReference type="NCBI Taxonomy" id="114686"/>
    <lineage>
        <taxon>Bacteria</taxon>
        <taxon>Bacillati</taxon>
        <taxon>Actinomycetota</taxon>
        <taxon>Actinomycetes</taxon>
        <taxon>Kitasatosporales</taxon>
        <taxon>Streptomycetaceae</taxon>
        <taxon>Streptomyces</taxon>
        <taxon>Streptomyces aurantiacus group</taxon>
    </lineage>
</organism>
<reference evidence="1 2" key="2">
    <citation type="submission" date="2017-02" db="EMBL/GenBank/DDBJ databases">
        <title>Draft genome sequence of Streptomyces phaeoluteigriseus type strain DSM41896.</title>
        <authorList>
            <person name="Salih T.S."/>
            <person name="Algora Gallardo L."/>
            <person name="Melo Santos T."/>
            <person name="Filgueira Martinez S."/>
            <person name="Herron P.R."/>
        </authorList>
    </citation>
    <scope>NUCLEOTIDE SEQUENCE [LARGE SCALE GENOMIC DNA]</scope>
    <source>
        <strain evidence="1 2">DSM 41896</strain>
    </source>
</reference>
<comment type="caution">
    <text evidence="1">The sequence shown here is derived from an EMBL/GenBank/DDBJ whole genome shotgun (WGS) entry which is preliminary data.</text>
</comment>